<dbReference type="EC" id="2.7.13.3" evidence="2"/>
<feature type="domain" description="PAC" evidence="15">
    <location>
        <begin position="79"/>
        <end position="130"/>
    </location>
</feature>
<dbReference type="CDD" id="cd17546">
    <property type="entry name" value="REC_hyHK_CKI1_RcsC-like"/>
    <property type="match status" value="1"/>
</dbReference>
<keyword evidence="3 11" id="KW-0597">Phosphoprotein</keyword>
<dbReference type="SUPFAM" id="SSF47384">
    <property type="entry name" value="Homodimeric domain of signal transducing histidine kinase"/>
    <property type="match status" value="1"/>
</dbReference>
<dbReference type="SMART" id="SM00387">
    <property type="entry name" value="HATPase_c"/>
    <property type="match status" value="1"/>
</dbReference>
<evidence type="ECO:0000256" key="4">
    <source>
        <dbReference type="ARBA" id="ARBA00022679"/>
    </source>
</evidence>
<dbReference type="PROSITE" id="PS50110">
    <property type="entry name" value="RESPONSE_REGULATORY"/>
    <property type="match status" value="2"/>
</dbReference>
<evidence type="ECO:0000256" key="6">
    <source>
        <dbReference type="ARBA" id="ARBA00022777"/>
    </source>
</evidence>
<evidence type="ECO:0000256" key="11">
    <source>
        <dbReference type="PROSITE-ProRule" id="PRU00169"/>
    </source>
</evidence>
<proteinExistence type="predicted"/>
<feature type="domain" description="Response regulatory" evidence="13">
    <location>
        <begin position="528"/>
        <end position="646"/>
    </location>
</feature>
<evidence type="ECO:0000256" key="1">
    <source>
        <dbReference type="ARBA" id="ARBA00000085"/>
    </source>
</evidence>
<dbReference type="InterPro" id="IPR011006">
    <property type="entry name" value="CheY-like_superfamily"/>
</dbReference>
<dbReference type="SMART" id="SM00091">
    <property type="entry name" value="PAS"/>
    <property type="match status" value="1"/>
</dbReference>
<feature type="modified residue" description="4-aspartylphosphate" evidence="11">
    <location>
        <position position="577"/>
    </location>
</feature>
<feature type="modified residue" description="4-aspartylphosphate" evidence="11">
    <location>
        <position position="440"/>
    </location>
</feature>
<keyword evidence="5" id="KW-0547">Nucleotide-binding</keyword>
<comment type="caution">
    <text evidence="16">The sequence shown here is derived from an EMBL/GenBank/DDBJ whole genome shotgun (WGS) entry which is preliminary data.</text>
</comment>
<dbReference type="Gene3D" id="3.30.565.10">
    <property type="entry name" value="Histidine kinase-like ATPase, C-terminal domain"/>
    <property type="match status" value="1"/>
</dbReference>
<dbReference type="InterPro" id="IPR000700">
    <property type="entry name" value="PAS-assoc_C"/>
</dbReference>
<evidence type="ECO:0000256" key="5">
    <source>
        <dbReference type="ARBA" id="ARBA00022741"/>
    </source>
</evidence>
<evidence type="ECO:0000256" key="7">
    <source>
        <dbReference type="ARBA" id="ARBA00022840"/>
    </source>
</evidence>
<accession>A0A7W4WAU3</accession>
<protein>
    <recommendedName>
        <fullName evidence="10">Sensory/regulatory protein RpfC</fullName>
        <ecNumber evidence="2">2.7.13.3</ecNumber>
    </recommendedName>
</protein>
<dbReference type="InterPro" id="IPR035965">
    <property type="entry name" value="PAS-like_dom_sf"/>
</dbReference>
<comment type="subunit">
    <text evidence="9">At low DSF concentrations, interacts with RpfF.</text>
</comment>
<evidence type="ECO:0000259" key="12">
    <source>
        <dbReference type="PROSITE" id="PS50109"/>
    </source>
</evidence>
<evidence type="ECO:0000256" key="10">
    <source>
        <dbReference type="ARBA" id="ARBA00068150"/>
    </source>
</evidence>
<dbReference type="SMART" id="SM00448">
    <property type="entry name" value="REC"/>
    <property type="match status" value="2"/>
</dbReference>
<dbReference type="RefSeq" id="WP_183457316.1">
    <property type="nucleotide sequence ID" value="NZ_JACHWZ010000004.1"/>
</dbReference>
<dbReference type="CDD" id="cd16922">
    <property type="entry name" value="HATPase_EvgS-ArcB-TorS-like"/>
    <property type="match status" value="1"/>
</dbReference>
<dbReference type="Pfam" id="PF00512">
    <property type="entry name" value="HisKA"/>
    <property type="match status" value="1"/>
</dbReference>
<dbReference type="Gene3D" id="3.40.50.2300">
    <property type="match status" value="2"/>
</dbReference>
<reference evidence="16 17" key="1">
    <citation type="submission" date="2020-08" db="EMBL/GenBank/DDBJ databases">
        <title>Genomic Encyclopedia of Type Strains, Phase III (KMG-III): the genomes of soil and plant-associated and newly described type strains.</title>
        <authorList>
            <person name="Whitman W."/>
        </authorList>
    </citation>
    <scope>NUCLEOTIDE SEQUENCE [LARGE SCALE GENOMIC DNA]</scope>
    <source>
        <strain evidence="16 17">CECT 8799</strain>
    </source>
</reference>
<dbReference type="InterPro" id="IPR013656">
    <property type="entry name" value="PAS_4"/>
</dbReference>
<keyword evidence="6" id="KW-0418">Kinase</keyword>
<dbReference type="Proteomes" id="UP000535937">
    <property type="component" value="Unassembled WGS sequence"/>
</dbReference>
<dbReference type="InterPro" id="IPR003661">
    <property type="entry name" value="HisK_dim/P_dom"/>
</dbReference>
<dbReference type="PRINTS" id="PR00344">
    <property type="entry name" value="BCTRLSENSOR"/>
</dbReference>
<dbReference type="InterPro" id="IPR000014">
    <property type="entry name" value="PAS"/>
</dbReference>
<dbReference type="PROSITE" id="PS50109">
    <property type="entry name" value="HIS_KIN"/>
    <property type="match status" value="1"/>
</dbReference>
<dbReference type="SMART" id="SM00388">
    <property type="entry name" value="HisKA"/>
    <property type="match status" value="1"/>
</dbReference>
<dbReference type="InterPro" id="IPR003594">
    <property type="entry name" value="HATPase_dom"/>
</dbReference>
<dbReference type="Pfam" id="PF00072">
    <property type="entry name" value="Response_reg"/>
    <property type="match status" value="2"/>
</dbReference>
<dbReference type="CDD" id="cd00082">
    <property type="entry name" value="HisKA"/>
    <property type="match status" value="1"/>
</dbReference>
<keyword evidence="8" id="KW-0902">Two-component regulatory system</keyword>
<dbReference type="InterPro" id="IPR005467">
    <property type="entry name" value="His_kinase_dom"/>
</dbReference>
<dbReference type="InterPro" id="IPR036097">
    <property type="entry name" value="HisK_dim/P_sf"/>
</dbReference>
<evidence type="ECO:0000256" key="9">
    <source>
        <dbReference type="ARBA" id="ARBA00064003"/>
    </source>
</evidence>
<dbReference type="GO" id="GO:0005524">
    <property type="term" value="F:ATP binding"/>
    <property type="evidence" value="ECO:0007669"/>
    <property type="project" value="UniProtKB-KW"/>
</dbReference>
<evidence type="ECO:0000259" key="13">
    <source>
        <dbReference type="PROSITE" id="PS50110"/>
    </source>
</evidence>
<keyword evidence="4" id="KW-0808">Transferase</keyword>
<dbReference type="PANTHER" id="PTHR45339:SF1">
    <property type="entry name" value="HYBRID SIGNAL TRANSDUCTION HISTIDINE KINASE J"/>
    <property type="match status" value="1"/>
</dbReference>
<dbReference type="NCBIfam" id="TIGR00229">
    <property type="entry name" value="sensory_box"/>
    <property type="match status" value="1"/>
</dbReference>
<comment type="catalytic activity">
    <reaction evidence="1">
        <text>ATP + protein L-histidine = ADP + protein N-phospho-L-histidine.</text>
        <dbReference type="EC" id="2.7.13.3"/>
    </reaction>
</comment>
<dbReference type="FunFam" id="3.30.565.10:FF:000010">
    <property type="entry name" value="Sensor histidine kinase RcsC"/>
    <property type="match status" value="1"/>
</dbReference>
<feature type="domain" description="Histidine kinase" evidence="12">
    <location>
        <begin position="148"/>
        <end position="368"/>
    </location>
</feature>
<sequence>MQQDFGDFEFLTSILDALADPVFVKDTQHNWVALNDAFCRFMGHPREDLLGRSDFDYFPHDEARVFWKKDDVVLSTGQENVNEECFTGADGVTRIISTKKTRMKVRDEVYLVGVIRDITEMKRAENDLREARDAAEAASRAKSLFLASMSHDLRTPMFGVLGFTDLLGETDLDPVQREYVRLVDQSANSLLGLLNDVLDFSKIEAGELVLEQGTFRLDNVLGESLHSHAAPAADKSLELAYRLPPDLADLTVEGDRLRLRQVIDNLVSNAVKYTDEGHVAVDVSVVSRTDRELVLRFEVEDTGIGIPKERRAEIFEAFQQLRPPAPRQGVGLGLAIATRLVERMGGEIGVQSEPGRGSTFWFTARLGLAGEAPRFRASRDLLRGRRVLAVDDYPLNLRILTEVVENWGMEPVAVGSGAIALDELRRAARAGTPYDLVLLDQVMPEMSGLEVAEQIRGDDTLRDLPIVLLSSAAVGLAEPERFRSARISHSLLKPVTQLELWTAVVEALGPPAEKAPSKARPGVVSTRRVLLAEDSPVNQALVIRLLEKRGHDVTLARNGREAVEAFEPGRFDVLLMDVQMPELDGFDATRAIRAAERKSGTHVPIIAMTANAMKGDREKCLEAGMDGYLSKPARAEDLYAAVEGAGPEQASSASRRR</sequence>
<evidence type="ECO:0000259" key="14">
    <source>
        <dbReference type="PROSITE" id="PS50112"/>
    </source>
</evidence>
<dbReference type="GO" id="GO:0000155">
    <property type="term" value="F:phosphorelay sensor kinase activity"/>
    <property type="evidence" value="ECO:0007669"/>
    <property type="project" value="InterPro"/>
</dbReference>
<dbReference type="AlphaFoldDB" id="A0A7W4WAU3"/>
<dbReference type="InterPro" id="IPR036890">
    <property type="entry name" value="HATPase_C_sf"/>
</dbReference>
<dbReference type="InterPro" id="IPR004358">
    <property type="entry name" value="Sig_transdc_His_kin-like_C"/>
</dbReference>
<feature type="domain" description="PAS" evidence="14">
    <location>
        <begin position="7"/>
        <end position="62"/>
    </location>
</feature>
<evidence type="ECO:0000256" key="2">
    <source>
        <dbReference type="ARBA" id="ARBA00012438"/>
    </source>
</evidence>
<keyword evidence="7" id="KW-0067">ATP-binding</keyword>
<dbReference type="SUPFAM" id="SSF55874">
    <property type="entry name" value="ATPase domain of HSP90 chaperone/DNA topoisomerase II/histidine kinase"/>
    <property type="match status" value="1"/>
</dbReference>
<dbReference type="SUPFAM" id="SSF52172">
    <property type="entry name" value="CheY-like"/>
    <property type="match status" value="2"/>
</dbReference>
<gene>
    <name evidence="16" type="ORF">FHS09_000986</name>
</gene>
<dbReference type="Gene3D" id="1.10.287.130">
    <property type="match status" value="1"/>
</dbReference>
<evidence type="ECO:0000256" key="8">
    <source>
        <dbReference type="ARBA" id="ARBA00023012"/>
    </source>
</evidence>
<dbReference type="PANTHER" id="PTHR45339">
    <property type="entry name" value="HYBRID SIGNAL TRANSDUCTION HISTIDINE KINASE J"/>
    <property type="match status" value="1"/>
</dbReference>
<evidence type="ECO:0000259" key="15">
    <source>
        <dbReference type="PROSITE" id="PS50113"/>
    </source>
</evidence>
<organism evidence="16 17">
    <name type="scientific">Microbulbifer rhizosphaerae</name>
    <dbReference type="NCBI Taxonomy" id="1562603"/>
    <lineage>
        <taxon>Bacteria</taxon>
        <taxon>Pseudomonadati</taxon>
        <taxon>Pseudomonadota</taxon>
        <taxon>Gammaproteobacteria</taxon>
        <taxon>Cellvibrionales</taxon>
        <taxon>Microbulbiferaceae</taxon>
        <taxon>Microbulbifer</taxon>
    </lineage>
</organism>
<dbReference type="Pfam" id="PF08448">
    <property type="entry name" value="PAS_4"/>
    <property type="match status" value="1"/>
</dbReference>
<dbReference type="PROSITE" id="PS50112">
    <property type="entry name" value="PAS"/>
    <property type="match status" value="1"/>
</dbReference>
<evidence type="ECO:0000256" key="3">
    <source>
        <dbReference type="ARBA" id="ARBA00022553"/>
    </source>
</evidence>
<dbReference type="SUPFAM" id="SSF55785">
    <property type="entry name" value="PYP-like sensor domain (PAS domain)"/>
    <property type="match status" value="1"/>
</dbReference>
<keyword evidence="17" id="KW-1185">Reference proteome</keyword>
<evidence type="ECO:0000313" key="17">
    <source>
        <dbReference type="Proteomes" id="UP000535937"/>
    </source>
</evidence>
<dbReference type="InterPro" id="IPR001789">
    <property type="entry name" value="Sig_transdc_resp-reg_receiver"/>
</dbReference>
<evidence type="ECO:0000313" key="16">
    <source>
        <dbReference type="EMBL" id="MBB3060171.1"/>
    </source>
</evidence>
<dbReference type="Pfam" id="PF02518">
    <property type="entry name" value="HATPase_c"/>
    <property type="match status" value="1"/>
</dbReference>
<dbReference type="PROSITE" id="PS50113">
    <property type="entry name" value="PAC"/>
    <property type="match status" value="1"/>
</dbReference>
<dbReference type="CDD" id="cd00130">
    <property type="entry name" value="PAS"/>
    <property type="match status" value="1"/>
</dbReference>
<name>A0A7W4WAU3_9GAMM</name>
<feature type="domain" description="Response regulatory" evidence="13">
    <location>
        <begin position="386"/>
        <end position="508"/>
    </location>
</feature>
<dbReference type="FunFam" id="1.10.287.130:FF:000002">
    <property type="entry name" value="Two-component osmosensing histidine kinase"/>
    <property type="match status" value="1"/>
</dbReference>
<dbReference type="EMBL" id="JACHWZ010000004">
    <property type="protein sequence ID" value="MBB3060171.1"/>
    <property type="molecule type" value="Genomic_DNA"/>
</dbReference>
<dbReference type="Gene3D" id="3.30.450.20">
    <property type="entry name" value="PAS domain"/>
    <property type="match status" value="1"/>
</dbReference>